<sequence length="377" mass="42837">MGWRYRAGLFLIAAVVIIWVTSAEVTQERLSAVVALIGIANEGNSIRIILEACLEAANALKKQMCTEVQLDKCRMKEEYVMKIQYPSYISDKTEPNVQISSVEGRQSPLPTVDDKNNLVSTNPVEQKEHLHDAQNDPNYPIHMPSKRNPQIQEVSTCTDNLSLLQPGYAAERSWSQLKSYIGHEAEEMYVYKSLPLGQDRRRNRYWQFITSSSRNDPGSGRIFVELRHGCWRLIDFEEGLDYFASKFHANSTIELLIKGARCGIYGANCMKWIISMQLMMDFLAVGEELMPHRDFSNIGNNSDSIRGNKKNNWDKTFLSRQLRNLEKAFGGDVRVCDRTALILDIFNQRAATHEAALQVALAQMESVTSTYKNVESP</sequence>
<protein>
    <submittedName>
        <fullName evidence="1">Homeobox-DDT domain protein RLT2</fullName>
    </submittedName>
</protein>
<keyword evidence="1" id="KW-0238">DNA-binding</keyword>
<name>A0ACC0GEF1_9ERIC</name>
<comment type="caution">
    <text evidence="1">The sequence shown here is derived from an EMBL/GenBank/DDBJ whole genome shotgun (WGS) entry which is preliminary data.</text>
</comment>
<evidence type="ECO:0000313" key="1">
    <source>
        <dbReference type="EMBL" id="KAI7999239.1"/>
    </source>
</evidence>
<keyword evidence="2" id="KW-1185">Reference proteome</keyword>
<accession>A0ACC0GEF1</accession>
<gene>
    <name evidence="1" type="ORF">LOK49_LG09G00992</name>
</gene>
<dbReference type="EMBL" id="CM045765">
    <property type="protein sequence ID" value="KAI7999239.1"/>
    <property type="molecule type" value="Genomic_DNA"/>
</dbReference>
<organism evidence="1 2">
    <name type="scientific">Camellia lanceoleosa</name>
    <dbReference type="NCBI Taxonomy" id="1840588"/>
    <lineage>
        <taxon>Eukaryota</taxon>
        <taxon>Viridiplantae</taxon>
        <taxon>Streptophyta</taxon>
        <taxon>Embryophyta</taxon>
        <taxon>Tracheophyta</taxon>
        <taxon>Spermatophyta</taxon>
        <taxon>Magnoliopsida</taxon>
        <taxon>eudicotyledons</taxon>
        <taxon>Gunneridae</taxon>
        <taxon>Pentapetalae</taxon>
        <taxon>asterids</taxon>
        <taxon>Ericales</taxon>
        <taxon>Theaceae</taxon>
        <taxon>Camellia</taxon>
    </lineage>
</organism>
<keyword evidence="1" id="KW-0371">Homeobox</keyword>
<proteinExistence type="predicted"/>
<dbReference type="Proteomes" id="UP001060215">
    <property type="component" value="Chromosome 8"/>
</dbReference>
<evidence type="ECO:0000313" key="2">
    <source>
        <dbReference type="Proteomes" id="UP001060215"/>
    </source>
</evidence>
<reference evidence="1 2" key="1">
    <citation type="journal article" date="2022" name="Plant J.">
        <title>Chromosome-level genome of Camellia lanceoleosa provides a valuable resource for understanding genome evolution and self-incompatibility.</title>
        <authorList>
            <person name="Gong W."/>
            <person name="Xiao S."/>
            <person name="Wang L."/>
            <person name="Liao Z."/>
            <person name="Chang Y."/>
            <person name="Mo W."/>
            <person name="Hu G."/>
            <person name="Li W."/>
            <person name="Zhao G."/>
            <person name="Zhu H."/>
            <person name="Hu X."/>
            <person name="Ji K."/>
            <person name="Xiang X."/>
            <person name="Song Q."/>
            <person name="Yuan D."/>
            <person name="Jin S."/>
            <person name="Zhang L."/>
        </authorList>
    </citation>
    <scope>NUCLEOTIDE SEQUENCE [LARGE SCALE GENOMIC DNA]</scope>
    <source>
        <strain evidence="1">SQ_2022a</strain>
    </source>
</reference>